<name>A0A1G6XIB6_9SPHI</name>
<organism evidence="3 4">
    <name type="scientific">Mucilaginibacter pineti</name>
    <dbReference type="NCBI Taxonomy" id="1391627"/>
    <lineage>
        <taxon>Bacteria</taxon>
        <taxon>Pseudomonadati</taxon>
        <taxon>Bacteroidota</taxon>
        <taxon>Sphingobacteriia</taxon>
        <taxon>Sphingobacteriales</taxon>
        <taxon>Sphingobacteriaceae</taxon>
        <taxon>Mucilaginibacter</taxon>
    </lineage>
</organism>
<feature type="chain" id="PRO_5011654871" evidence="1">
    <location>
        <begin position="33"/>
        <end position="328"/>
    </location>
</feature>
<sequence>MEIKFNYLKKMNINRQRVMLMMAFLLPLFFFASCKKEQTGTTNKAKLSVFQYIGQNNQLSLYQAALKRAGMYNAETFSNGGPFTVFVPVDSAFIGAGLTLDSINKYDPQALAMALKYGIVYGKISSGSLVGFYAEDVSALDSLYKPNLVKNYYGVFFNGVPLVPGGSIDLNDGVVQELQKVALPPAGSLLDIIKKTPNLTLLAAAIKVSNLENKYATIGVNSTYWALLAPTDDAFKKFGYPDVASINADPSKLPLILQANTLGSAQKLFTSSFLGGYAIGGKGFYVEADGFTLISVGNTTPIHIIHGNIVATNGVLHVVDQVPAPFGF</sequence>
<dbReference type="SUPFAM" id="SSF82153">
    <property type="entry name" value="FAS1 domain"/>
    <property type="match status" value="2"/>
</dbReference>
<evidence type="ECO:0000313" key="4">
    <source>
        <dbReference type="Proteomes" id="UP000199072"/>
    </source>
</evidence>
<dbReference type="InterPro" id="IPR000782">
    <property type="entry name" value="FAS1_domain"/>
</dbReference>
<reference evidence="3 4" key="1">
    <citation type="submission" date="2016-10" db="EMBL/GenBank/DDBJ databases">
        <authorList>
            <person name="de Groot N.N."/>
        </authorList>
    </citation>
    <scope>NUCLEOTIDE SEQUENCE [LARGE SCALE GENOMIC DNA]</scope>
    <source>
        <strain evidence="3 4">47C3B</strain>
    </source>
</reference>
<proteinExistence type="predicted"/>
<feature type="domain" description="FAS1" evidence="2">
    <location>
        <begin position="186"/>
        <end position="323"/>
    </location>
</feature>
<dbReference type="RefSeq" id="WP_162842572.1">
    <property type="nucleotide sequence ID" value="NZ_FNAI01000002.1"/>
</dbReference>
<evidence type="ECO:0000313" key="3">
    <source>
        <dbReference type="EMBL" id="SDD77984.1"/>
    </source>
</evidence>
<dbReference type="SMART" id="SM00554">
    <property type="entry name" value="FAS1"/>
    <property type="match status" value="2"/>
</dbReference>
<keyword evidence="1" id="KW-0732">Signal</keyword>
<protein>
    <submittedName>
        <fullName evidence="3">Uncaracterized surface protein containing fasciclin (FAS1) repeats</fullName>
    </submittedName>
</protein>
<dbReference type="EMBL" id="FNAI01000002">
    <property type="protein sequence ID" value="SDD77984.1"/>
    <property type="molecule type" value="Genomic_DNA"/>
</dbReference>
<dbReference type="AlphaFoldDB" id="A0A1G6XIB6"/>
<accession>A0A1G6XIB6</accession>
<dbReference type="Gene3D" id="2.30.180.10">
    <property type="entry name" value="FAS1 domain"/>
    <property type="match status" value="2"/>
</dbReference>
<dbReference type="PROSITE" id="PS51257">
    <property type="entry name" value="PROKAR_LIPOPROTEIN"/>
    <property type="match status" value="1"/>
</dbReference>
<dbReference type="InterPro" id="IPR050904">
    <property type="entry name" value="Adhesion/Biosynth-related"/>
</dbReference>
<dbReference type="Pfam" id="PF02469">
    <property type="entry name" value="Fasciclin"/>
    <property type="match status" value="2"/>
</dbReference>
<keyword evidence="4" id="KW-1185">Reference proteome</keyword>
<evidence type="ECO:0000259" key="2">
    <source>
        <dbReference type="PROSITE" id="PS50213"/>
    </source>
</evidence>
<dbReference type="PANTHER" id="PTHR10900">
    <property type="entry name" value="PERIOSTIN-RELATED"/>
    <property type="match status" value="1"/>
</dbReference>
<dbReference type="PROSITE" id="PS50213">
    <property type="entry name" value="FAS1"/>
    <property type="match status" value="2"/>
</dbReference>
<gene>
    <name evidence="3" type="ORF">SAMN05216464_102549</name>
</gene>
<dbReference type="STRING" id="1391627.SAMN05216464_102549"/>
<feature type="domain" description="FAS1" evidence="2">
    <location>
        <begin position="46"/>
        <end position="182"/>
    </location>
</feature>
<dbReference type="InterPro" id="IPR036378">
    <property type="entry name" value="FAS1_dom_sf"/>
</dbReference>
<feature type="signal peptide" evidence="1">
    <location>
        <begin position="1"/>
        <end position="32"/>
    </location>
</feature>
<evidence type="ECO:0000256" key="1">
    <source>
        <dbReference type="SAM" id="SignalP"/>
    </source>
</evidence>
<dbReference type="Proteomes" id="UP000199072">
    <property type="component" value="Unassembled WGS sequence"/>
</dbReference>
<dbReference type="PANTHER" id="PTHR10900:SF77">
    <property type="entry name" value="FI19380P1"/>
    <property type="match status" value="1"/>
</dbReference>